<comment type="function">
    <text evidence="2">Histone demethylase that specifically demethylates 'Lys-36' of histone H3, thereby playing a central role in histone code.</text>
</comment>
<dbReference type="SMART" id="SM00249">
    <property type="entry name" value="PHD"/>
    <property type="match status" value="1"/>
</dbReference>
<dbReference type="Pfam" id="PF13621">
    <property type="entry name" value="Cupin_8"/>
    <property type="match status" value="1"/>
</dbReference>
<dbReference type="Pfam" id="PF17811">
    <property type="entry name" value="JHD"/>
    <property type="match status" value="1"/>
</dbReference>
<evidence type="ECO:0000259" key="21">
    <source>
        <dbReference type="PROSITE" id="PS50016"/>
    </source>
</evidence>
<dbReference type="PANTHER" id="PTHR23123">
    <property type="entry name" value="PHD/F-BOX CONTAINING PROTEIN"/>
    <property type="match status" value="1"/>
</dbReference>
<evidence type="ECO:0000256" key="16">
    <source>
        <dbReference type="ARBA" id="ARBA00023242"/>
    </source>
</evidence>
<evidence type="ECO:0000256" key="3">
    <source>
        <dbReference type="ARBA" id="ARBA00004123"/>
    </source>
</evidence>
<comment type="subcellular location">
    <subcellularLocation>
        <location evidence="3">Nucleus</location>
    </subcellularLocation>
</comment>
<dbReference type="InterPro" id="IPR019787">
    <property type="entry name" value="Znf_PHD-finger"/>
</dbReference>
<dbReference type="PROSITE" id="PS01359">
    <property type="entry name" value="ZF_PHD_1"/>
    <property type="match status" value="1"/>
</dbReference>
<evidence type="ECO:0000313" key="23">
    <source>
        <dbReference type="EMBL" id="GME70232.1"/>
    </source>
</evidence>
<dbReference type="InterPro" id="IPR050690">
    <property type="entry name" value="JHDM1_Histone_Demethylase"/>
</dbReference>
<dbReference type="SMART" id="SM00558">
    <property type="entry name" value="JmjC"/>
    <property type="match status" value="1"/>
</dbReference>
<evidence type="ECO:0000256" key="7">
    <source>
        <dbReference type="ARBA" id="ARBA00022723"/>
    </source>
</evidence>
<keyword evidence="13" id="KW-0408">Iron</keyword>
<dbReference type="InterPro" id="IPR041070">
    <property type="entry name" value="JHD"/>
</dbReference>
<dbReference type="InterPro" id="IPR011011">
    <property type="entry name" value="Znf_FYVE_PHD"/>
</dbReference>
<dbReference type="Proteomes" id="UP001165120">
    <property type="component" value="Unassembled WGS sequence"/>
</dbReference>
<name>A0A9W6WG41_CANBO</name>
<comment type="similarity">
    <text evidence="4">Belongs to the JHDM1 histone demethylase family.</text>
</comment>
<keyword evidence="8 19" id="KW-0863">Zinc-finger</keyword>
<keyword evidence="12" id="KW-0560">Oxidoreductase</keyword>
<evidence type="ECO:0000256" key="6">
    <source>
        <dbReference type="ARBA" id="ARBA00015153"/>
    </source>
</evidence>
<keyword evidence="14" id="KW-0805">Transcription regulation</keyword>
<comment type="cofactor">
    <cofactor evidence="1">
        <name>Fe(2+)</name>
        <dbReference type="ChEBI" id="CHEBI:29033"/>
    </cofactor>
</comment>
<feature type="domain" description="JmjC" evidence="22">
    <location>
        <begin position="202"/>
        <end position="411"/>
    </location>
</feature>
<evidence type="ECO:0000256" key="20">
    <source>
        <dbReference type="SAM" id="MobiDB-lite"/>
    </source>
</evidence>
<dbReference type="EC" id="1.14.11.27" evidence="5"/>
<evidence type="ECO:0000259" key="22">
    <source>
        <dbReference type="PROSITE" id="PS51184"/>
    </source>
</evidence>
<keyword evidence="16" id="KW-0539">Nucleus</keyword>
<keyword evidence="11" id="KW-0223">Dioxygenase</keyword>
<gene>
    <name evidence="23" type="ORF">Cboi02_000276600</name>
</gene>
<dbReference type="GO" id="GO:0140680">
    <property type="term" value="F:histone H3K36me/H3K36me2 demethylase activity"/>
    <property type="evidence" value="ECO:0007669"/>
    <property type="project" value="UniProtKB-EC"/>
</dbReference>
<reference evidence="23" key="1">
    <citation type="submission" date="2023-04" db="EMBL/GenBank/DDBJ databases">
        <title>Candida boidinii NBRC 10035.</title>
        <authorList>
            <person name="Ichikawa N."/>
            <person name="Sato H."/>
            <person name="Tonouchi N."/>
        </authorList>
    </citation>
    <scope>NUCLEOTIDE SEQUENCE</scope>
    <source>
        <strain evidence="23">NBRC 10035</strain>
    </source>
</reference>
<evidence type="ECO:0000256" key="11">
    <source>
        <dbReference type="ARBA" id="ARBA00022964"/>
    </source>
</evidence>
<evidence type="ECO:0000256" key="17">
    <source>
        <dbReference type="ARBA" id="ARBA00031083"/>
    </source>
</evidence>
<feature type="domain" description="PHD-type" evidence="21">
    <location>
        <begin position="3"/>
        <end position="58"/>
    </location>
</feature>
<evidence type="ECO:0000256" key="5">
    <source>
        <dbReference type="ARBA" id="ARBA00013246"/>
    </source>
</evidence>
<evidence type="ECO:0000256" key="8">
    <source>
        <dbReference type="ARBA" id="ARBA00022771"/>
    </source>
</evidence>
<comment type="catalytic activity">
    <reaction evidence="18">
        <text>N(6),N(6)-dimethyl-L-lysyl(36)-[histone H3] + 2 2-oxoglutarate + 2 O2 = L-lysyl(36)-[histone H3] + 2 formaldehyde + 2 succinate + 2 CO2</text>
        <dbReference type="Rhea" id="RHEA:42032"/>
        <dbReference type="Rhea" id="RHEA-COMP:9785"/>
        <dbReference type="Rhea" id="RHEA-COMP:9787"/>
        <dbReference type="ChEBI" id="CHEBI:15379"/>
        <dbReference type="ChEBI" id="CHEBI:16526"/>
        <dbReference type="ChEBI" id="CHEBI:16810"/>
        <dbReference type="ChEBI" id="CHEBI:16842"/>
        <dbReference type="ChEBI" id="CHEBI:29969"/>
        <dbReference type="ChEBI" id="CHEBI:30031"/>
        <dbReference type="ChEBI" id="CHEBI:61976"/>
        <dbReference type="EC" id="1.14.11.27"/>
    </reaction>
</comment>
<feature type="region of interest" description="Disordered" evidence="20">
    <location>
        <begin position="522"/>
        <end position="554"/>
    </location>
</feature>
<evidence type="ECO:0000256" key="12">
    <source>
        <dbReference type="ARBA" id="ARBA00023002"/>
    </source>
</evidence>
<evidence type="ECO:0000313" key="24">
    <source>
        <dbReference type="Proteomes" id="UP001165120"/>
    </source>
</evidence>
<comment type="caution">
    <text evidence="23">The sequence shown here is derived from an EMBL/GenBank/DDBJ whole genome shotgun (WGS) entry which is preliminary data.</text>
</comment>
<dbReference type="InterPro" id="IPR001965">
    <property type="entry name" value="Znf_PHD"/>
</dbReference>
<protein>
    <recommendedName>
        <fullName evidence="6">JmjC domain-containing histone demethylation protein 1</fullName>
        <ecNumber evidence="5">1.14.11.27</ecNumber>
    </recommendedName>
    <alternativeName>
        <fullName evidence="17">[Histone-H3]-lysine-36 demethylase 1</fullName>
    </alternativeName>
</protein>
<dbReference type="InterPro" id="IPR019786">
    <property type="entry name" value="Zinc_finger_PHD-type_CS"/>
</dbReference>
<evidence type="ECO:0000256" key="14">
    <source>
        <dbReference type="ARBA" id="ARBA00023015"/>
    </source>
</evidence>
<evidence type="ECO:0000256" key="1">
    <source>
        <dbReference type="ARBA" id="ARBA00001954"/>
    </source>
</evidence>
<keyword evidence="9" id="KW-0862">Zinc</keyword>
<sequence length="554" mass="64047">MTLDKCPRCDNSDDIESIEINWIQCGPCHQWFHNHCLNITLSEVDSIKEYHCPDCIDNLGPTIYKRKSTRSKKRIDYLALDSGEALRELRVHPHIEIFKNYSNSVPIENSIYVVNHKKDCDKDGLITDETILKIIERTALKCPILIPQVNETGNNNCKTRDYYSMGMKFPYGLTVSEVTRQIGEDTPVEVMDVLTQNNLHNWNLGKWRDYYNKPNLDRDRIRNVISLEVSGTDFGEKIELPKFVRDNDIVQSLWNSPRFSNLMTKNKNFINRPKVSKYVLMSVKDSFTDFHIDFGGTSVYYTVLRGKKSFLMYPPTKANLKAYQEWCLKSNQNSEWFGSFIKKLKTNEFDESERFYMNNGLKIDVNPGDLLILPSGWIHAVYTAEDSLVIGGNFLTTLNLPTHLKIYEIESNIKVPEKYKFPGFITIIWLIGYHCMESQDIQKLSDSNIRSMLSLDNFYNTQLSLLDGSSSSTKVADSKKISKLSKIIKSAIPNTVIGDTHEFAKDFHDWLHTNTDRVLKMSNGYDETEKENQENKHSPSSFNPKKRKIKQEVD</sequence>
<evidence type="ECO:0000256" key="10">
    <source>
        <dbReference type="ARBA" id="ARBA00022853"/>
    </source>
</evidence>
<evidence type="ECO:0000256" key="19">
    <source>
        <dbReference type="PROSITE-ProRule" id="PRU00146"/>
    </source>
</evidence>
<proteinExistence type="inferred from homology"/>
<organism evidence="23 24">
    <name type="scientific">Candida boidinii</name>
    <name type="common">Yeast</name>
    <dbReference type="NCBI Taxonomy" id="5477"/>
    <lineage>
        <taxon>Eukaryota</taxon>
        <taxon>Fungi</taxon>
        <taxon>Dikarya</taxon>
        <taxon>Ascomycota</taxon>
        <taxon>Saccharomycotina</taxon>
        <taxon>Pichiomycetes</taxon>
        <taxon>Pichiales</taxon>
        <taxon>Pichiaceae</taxon>
        <taxon>Ogataea</taxon>
        <taxon>Ogataea/Candida clade</taxon>
    </lineage>
</organism>
<dbReference type="GO" id="GO:0008270">
    <property type="term" value="F:zinc ion binding"/>
    <property type="evidence" value="ECO:0007669"/>
    <property type="project" value="UniProtKB-KW"/>
</dbReference>
<keyword evidence="24" id="KW-1185">Reference proteome</keyword>
<dbReference type="Pfam" id="PF00628">
    <property type="entry name" value="PHD"/>
    <property type="match status" value="1"/>
</dbReference>
<dbReference type="SUPFAM" id="SSF51197">
    <property type="entry name" value="Clavaminate synthase-like"/>
    <property type="match status" value="1"/>
</dbReference>
<evidence type="ECO:0000256" key="9">
    <source>
        <dbReference type="ARBA" id="ARBA00022833"/>
    </source>
</evidence>
<keyword evidence="10" id="KW-0156">Chromatin regulator</keyword>
<dbReference type="AlphaFoldDB" id="A0A9W6WG41"/>
<keyword evidence="15" id="KW-0804">Transcription</keyword>
<dbReference type="InterPro" id="IPR041667">
    <property type="entry name" value="Cupin_8"/>
</dbReference>
<dbReference type="SUPFAM" id="SSF57903">
    <property type="entry name" value="FYVE/PHD zinc finger"/>
    <property type="match status" value="1"/>
</dbReference>
<dbReference type="EMBL" id="BSXN01000867">
    <property type="protein sequence ID" value="GME70232.1"/>
    <property type="molecule type" value="Genomic_DNA"/>
</dbReference>
<dbReference type="Gene3D" id="2.60.120.650">
    <property type="entry name" value="Cupin"/>
    <property type="match status" value="1"/>
</dbReference>
<dbReference type="PROSITE" id="PS51184">
    <property type="entry name" value="JMJC"/>
    <property type="match status" value="1"/>
</dbReference>
<evidence type="ECO:0000256" key="2">
    <source>
        <dbReference type="ARBA" id="ARBA00003909"/>
    </source>
</evidence>
<evidence type="ECO:0000256" key="4">
    <source>
        <dbReference type="ARBA" id="ARBA00008037"/>
    </source>
</evidence>
<dbReference type="InterPro" id="IPR003347">
    <property type="entry name" value="JmjC_dom"/>
</dbReference>
<evidence type="ECO:0000256" key="13">
    <source>
        <dbReference type="ARBA" id="ARBA00023004"/>
    </source>
</evidence>
<feature type="compositionally biased region" description="Basic residues" evidence="20">
    <location>
        <begin position="544"/>
        <end position="554"/>
    </location>
</feature>
<dbReference type="PROSITE" id="PS50016">
    <property type="entry name" value="ZF_PHD_2"/>
    <property type="match status" value="1"/>
</dbReference>
<evidence type="ECO:0000256" key="18">
    <source>
        <dbReference type="ARBA" id="ARBA00047915"/>
    </source>
</evidence>
<keyword evidence="7" id="KW-0479">Metal-binding</keyword>
<evidence type="ECO:0000256" key="15">
    <source>
        <dbReference type="ARBA" id="ARBA00023163"/>
    </source>
</evidence>
<dbReference type="GO" id="GO:0005634">
    <property type="term" value="C:nucleus"/>
    <property type="evidence" value="ECO:0007669"/>
    <property type="project" value="UniProtKB-SubCell"/>
</dbReference>
<accession>A0A9W6WG41</accession>